<dbReference type="EMBL" id="JAHMHQ010000024">
    <property type="protein sequence ID" value="KAK1624529.1"/>
    <property type="molecule type" value="Genomic_DNA"/>
</dbReference>
<evidence type="ECO:0000256" key="4">
    <source>
        <dbReference type="ARBA" id="ARBA00022989"/>
    </source>
</evidence>
<proteinExistence type="inferred from homology"/>
<feature type="transmembrane region" description="Helical" evidence="7">
    <location>
        <begin position="153"/>
        <end position="176"/>
    </location>
</feature>
<dbReference type="GeneID" id="85466332"/>
<sequence length="506" mass="55969">MAQTKTVGAEAVPTGSHHNDNNPGEAITAMQNERQMSVRDSFRFWPKAILFSFIISLAIIMEGYDTNLMSNFYAFPAFMKRYGDQADANGDPLVSARWQTIINNGTQAGSILGLILNGIITEWIGYKKTMVVAMVAMIGAVFIPFFSNGLPMFLAGALIQGIPWGIFQTLAVTYAADICPMSLRGELTFDHSVQCSITDPTCRIHDILGKHVLGHWPLTSPKSDIDFDLDAHIEMMRVTNQFEIEVSSGSHYWDCFRGVDLRRTEIACMVWLTQSFCGVPFMGYGTQFMINAGLSSENGFTMSLVQNCIGLIGCIIAWYIMTHIGRRTLYLAGLSAMFVILVIIGGIGIPQDAAGLPARSWAVGALIIVMLFSFQLSVGPSCYTLVAEMPSTRLRVKTVALSRAFYNCGGFIVNALQPKIVGKNDWNWGARGGFFWAGITVLFLTWTFFRLPEPFGLTYSEIDLLFEHRVGARHFSQEAADSLRPQLEEVANRHEKLAATVSHQEA</sequence>
<dbReference type="SUPFAM" id="SSF103473">
    <property type="entry name" value="MFS general substrate transporter"/>
    <property type="match status" value="2"/>
</dbReference>
<name>A0AAI9ZH77_9PEZI</name>
<gene>
    <name evidence="9" type="ORF">BDP81DRAFT_110244</name>
</gene>
<dbReference type="Proteomes" id="UP001243989">
    <property type="component" value="Unassembled WGS sequence"/>
</dbReference>
<dbReference type="InterPro" id="IPR005828">
    <property type="entry name" value="MFS_sugar_transport-like"/>
</dbReference>
<feature type="transmembrane region" description="Helical" evidence="7">
    <location>
        <begin position="101"/>
        <end position="120"/>
    </location>
</feature>
<dbReference type="PROSITE" id="PS50850">
    <property type="entry name" value="MFS"/>
    <property type="match status" value="1"/>
</dbReference>
<comment type="similarity">
    <text evidence="2">Belongs to the major facilitator superfamily. Sugar transporter (TC 2.A.1.1) family.</text>
</comment>
<feature type="transmembrane region" description="Helical" evidence="7">
    <location>
        <begin position="44"/>
        <end position="61"/>
    </location>
</feature>
<evidence type="ECO:0000256" key="3">
    <source>
        <dbReference type="ARBA" id="ARBA00022692"/>
    </source>
</evidence>
<dbReference type="AlphaFoldDB" id="A0AAI9ZH77"/>
<dbReference type="PANTHER" id="PTHR48022:SF5">
    <property type="entry name" value="ALPHA-GLUCOSIDES PERMEASE MPH2-RELATED"/>
    <property type="match status" value="1"/>
</dbReference>
<comment type="caution">
    <text evidence="9">The sequence shown here is derived from an EMBL/GenBank/DDBJ whole genome shotgun (WGS) entry which is preliminary data.</text>
</comment>
<evidence type="ECO:0000256" key="5">
    <source>
        <dbReference type="ARBA" id="ARBA00023136"/>
    </source>
</evidence>
<feature type="transmembrane region" description="Helical" evidence="7">
    <location>
        <begin position="328"/>
        <end position="349"/>
    </location>
</feature>
<dbReference type="InterPro" id="IPR050360">
    <property type="entry name" value="MFS_Sugar_Transporters"/>
</dbReference>
<evidence type="ECO:0000256" key="7">
    <source>
        <dbReference type="SAM" id="Phobius"/>
    </source>
</evidence>
<feature type="transmembrane region" description="Helical" evidence="7">
    <location>
        <begin position="266"/>
        <end position="284"/>
    </location>
</feature>
<keyword evidence="3 7" id="KW-0812">Transmembrane</keyword>
<feature type="transmembrane region" description="Helical" evidence="7">
    <location>
        <begin position="129"/>
        <end position="147"/>
    </location>
</feature>
<evidence type="ECO:0000313" key="9">
    <source>
        <dbReference type="EMBL" id="KAK1624529.1"/>
    </source>
</evidence>
<evidence type="ECO:0000259" key="8">
    <source>
        <dbReference type="PROSITE" id="PS50850"/>
    </source>
</evidence>
<organism evidence="9 10">
    <name type="scientific">Colletotrichum phormii</name>
    <dbReference type="NCBI Taxonomy" id="359342"/>
    <lineage>
        <taxon>Eukaryota</taxon>
        <taxon>Fungi</taxon>
        <taxon>Dikarya</taxon>
        <taxon>Ascomycota</taxon>
        <taxon>Pezizomycotina</taxon>
        <taxon>Sordariomycetes</taxon>
        <taxon>Hypocreomycetidae</taxon>
        <taxon>Glomerellales</taxon>
        <taxon>Glomerellaceae</taxon>
        <taxon>Colletotrichum</taxon>
        <taxon>Colletotrichum acutatum species complex</taxon>
    </lineage>
</organism>
<keyword evidence="5 7" id="KW-0472">Membrane</keyword>
<keyword evidence="10" id="KW-1185">Reference proteome</keyword>
<dbReference type="Pfam" id="PF00083">
    <property type="entry name" value="Sugar_tr"/>
    <property type="match status" value="2"/>
</dbReference>
<dbReference type="InterPro" id="IPR036259">
    <property type="entry name" value="MFS_trans_sf"/>
</dbReference>
<feature type="region of interest" description="Disordered" evidence="6">
    <location>
        <begin position="1"/>
        <end position="23"/>
    </location>
</feature>
<dbReference type="Gene3D" id="1.20.1250.20">
    <property type="entry name" value="MFS general substrate transporter like domains"/>
    <property type="match status" value="2"/>
</dbReference>
<evidence type="ECO:0000256" key="6">
    <source>
        <dbReference type="SAM" id="MobiDB-lite"/>
    </source>
</evidence>
<evidence type="ECO:0000313" key="10">
    <source>
        <dbReference type="Proteomes" id="UP001243989"/>
    </source>
</evidence>
<dbReference type="GO" id="GO:0016020">
    <property type="term" value="C:membrane"/>
    <property type="evidence" value="ECO:0007669"/>
    <property type="project" value="UniProtKB-SubCell"/>
</dbReference>
<dbReference type="GO" id="GO:0005351">
    <property type="term" value="F:carbohydrate:proton symporter activity"/>
    <property type="evidence" value="ECO:0007669"/>
    <property type="project" value="TreeGrafter"/>
</dbReference>
<dbReference type="InterPro" id="IPR020846">
    <property type="entry name" value="MFS_dom"/>
</dbReference>
<dbReference type="PANTHER" id="PTHR48022">
    <property type="entry name" value="PLASTIDIC GLUCOSE TRANSPORTER 4"/>
    <property type="match status" value="1"/>
</dbReference>
<keyword evidence="4 7" id="KW-1133">Transmembrane helix</keyword>
<feature type="transmembrane region" description="Helical" evidence="7">
    <location>
        <begin position="304"/>
        <end position="321"/>
    </location>
</feature>
<evidence type="ECO:0000256" key="1">
    <source>
        <dbReference type="ARBA" id="ARBA00004141"/>
    </source>
</evidence>
<evidence type="ECO:0000256" key="2">
    <source>
        <dbReference type="ARBA" id="ARBA00010992"/>
    </source>
</evidence>
<reference evidence="9" key="1">
    <citation type="submission" date="2021-06" db="EMBL/GenBank/DDBJ databases">
        <title>Comparative genomics, transcriptomics and evolutionary studies reveal genomic signatures of adaptation to plant cell wall in hemibiotrophic fungi.</title>
        <authorList>
            <consortium name="DOE Joint Genome Institute"/>
            <person name="Baroncelli R."/>
            <person name="Diaz J.F."/>
            <person name="Benocci T."/>
            <person name="Peng M."/>
            <person name="Battaglia E."/>
            <person name="Haridas S."/>
            <person name="Andreopoulos W."/>
            <person name="Labutti K."/>
            <person name="Pangilinan J."/>
            <person name="Floch G.L."/>
            <person name="Makela M.R."/>
            <person name="Henrissat B."/>
            <person name="Grigoriev I.V."/>
            <person name="Crouch J.A."/>
            <person name="De Vries R.P."/>
            <person name="Sukno S.A."/>
            <person name="Thon M.R."/>
        </authorList>
    </citation>
    <scope>NUCLEOTIDE SEQUENCE</scope>
    <source>
        <strain evidence="9">CBS 102054</strain>
    </source>
</reference>
<accession>A0AAI9ZH77</accession>
<protein>
    <submittedName>
        <fullName evidence="9">Alpha glucoside transporter</fullName>
    </submittedName>
</protein>
<feature type="transmembrane region" description="Helical" evidence="7">
    <location>
        <begin position="428"/>
        <end position="449"/>
    </location>
</feature>
<dbReference type="RefSeq" id="XP_060440524.1">
    <property type="nucleotide sequence ID" value="XM_060581470.1"/>
</dbReference>
<feature type="domain" description="Major facilitator superfamily (MFS) profile" evidence="8">
    <location>
        <begin position="51"/>
        <end position="455"/>
    </location>
</feature>
<comment type="subcellular location">
    <subcellularLocation>
        <location evidence="1">Membrane</location>
        <topology evidence="1">Multi-pass membrane protein</topology>
    </subcellularLocation>
</comment>
<feature type="transmembrane region" description="Helical" evidence="7">
    <location>
        <begin position="361"/>
        <end position="386"/>
    </location>
</feature>